<dbReference type="InterPro" id="IPR009078">
    <property type="entry name" value="Ferritin-like_SF"/>
</dbReference>
<name>L9ZRN8_9EURY</name>
<evidence type="ECO:0000313" key="2">
    <source>
        <dbReference type="Proteomes" id="UP000011519"/>
    </source>
</evidence>
<dbReference type="Gene3D" id="1.20.1260.10">
    <property type="match status" value="1"/>
</dbReference>
<keyword evidence="2" id="KW-1185">Reference proteome</keyword>
<dbReference type="PANTHER" id="PTHR30565:SF9">
    <property type="entry name" value="PROTEIN YCIF"/>
    <property type="match status" value="1"/>
</dbReference>
<comment type="caution">
    <text evidence="1">The sequence shown here is derived from an EMBL/GenBank/DDBJ whole genome shotgun (WGS) entry which is preliminary data.</text>
</comment>
<dbReference type="SUPFAM" id="SSF47240">
    <property type="entry name" value="Ferritin-like"/>
    <property type="match status" value="1"/>
</dbReference>
<protein>
    <submittedName>
        <fullName evidence="1">Uncharacterized protein</fullName>
    </submittedName>
</protein>
<dbReference type="InterPro" id="IPR047114">
    <property type="entry name" value="YciF"/>
</dbReference>
<dbReference type="InterPro" id="IPR012347">
    <property type="entry name" value="Ferritin-like"/>
</dbReference>
<dbReference type="Proteomes" id="UP000011519">
    <property type="component" value="Unassembled WGS sequence"/>
</dbReference>
<evidence type="ECO:0000313" key="1">
    <source>
        <dbReference type="EMBL" id="ELY89165.1"/>
    </source>
</evidence>
<reference evidence="1 2" key="1">
    <citation type="journal article" date="2014" name="PLoS Genet.">
        <title>Phylogenetically driven sequencing of extremely halophilic archaea reveals strategies for static and dynamic osmo-response.</title>
        <authorList>
            <person name="Becker E.A."/>
            <person name="Seitzer P.M."/>
            <person name="Tritt A."/>
            <person name="Larsen D."/>
            <person name="Krusor M."/>
            <person name="Yao A.I."/>
            <person name="Wu D."/>
            <person name="Madern D."/>
            <person name="Eisen J.A."/>
            <person name="Darling A.E."/>
            <person name="Facciotti M.T."/>
        </authorList>
    </citation>
    <scope>NUCLEOTIDE SEQUENCE [LARGE SCALE GENOMIC DNA]</scope>
    <source>
        <strain evidence="1 2">JCM 10989</strain>
    </source>
</reference>
<dbReference type="Pfam" id="PF05974">
    <property type="entry name" value="DUF892"/>
    <property type="match status" value="1"/>
</dbReference>
<dbReference type="AlphaFoldDB" id="L9ZRN8"/>
<dbReference type="EMBL" id="AOIM01000037">
    <property type="protein sequence ID" value="ELY89165.1"/>
    <property type="molecule type" value="Genomic_DNA"/>
</dbReference>
<dbReference type="InterPro" id="IPR010287">
    <property type="entry name" value="DUF892_YciF-like"/>
</dbReference>
<organism evidence="1 2">
    <name type="scientific">Natrialba hulunbeirensis JCM 10989</name>
    <dbReference type="NCBI Taxonomy" id="1227493"/>
    <lineage>
        <taxon>Archaea</taxon>
        <taxon>Methanobacteriati</taxon>
        <taxon>Methanobacteriota</taxon>
        <taxon>Stenosarchaea group</taxon>
        <taxon>Halobacteria</taxon>
        <taxon>Halobacteriales</taxon>
        <taxon>Natrialbaceae</taxon>
        <taxon>Natrialba</taxon>
    </lineage>
</organism>
<sequence length="164" mass="18405">MGLGSALTDMIGTERDLFVQRLREFYHLERELEDLQTELAEAATDEELESFYMAHSETTTEQLGRIEPLFDAVEAEPGVVESDVLDTLTSEREDLIADVQDPALGDLVEAELGRTIERLEITKLETLLALADRMALPNEIVEPLEQTKTEATNGLERITELTEI</sequence>
<dbReference type="STRING" id="1227493.C483_14480"/>
<dbReference type="PATRIC" id="fig|1227493.4.peg.2911"/>
<gene>
    <name evidence="1" type="ORF">C483_14480</name>
</gene>
<proteinExistence type="predicted"/>
<accession>L9ZRN8</accession>
<dbReference type="PANTHER" id="PTHR30565">
    <property type="entry name" value="PROTEIN YCIF"/>
    <property type="match status" value="1"/>
</dbReference>